<name>A0A383CDS7_9ZZZZ</name>
<evidence type="ECO:0008006" key="2">
    <source>
        <dbReference type="Google" id="ProtNLM"/>
    </source>
</evidence>
<sequence>AATVTGDNMTWSAAYTMTDNNTDNVSVSLNIDFEDLAGNPGSDVTSTIGGSAVWFDRTVPTLSSVTIASNNSVSTLAKTGDNITLSFTSAEAIQTPTVEIAGHTDTVTVNGDNMTWSAAYTMVSTDSEESVSLNIRFSDLAGNAGDNVTSTIGGSAVLFDKTKPVLLPVDNVTTPTSDNTTLSYTFSSTEAGTITYGGGCSSSDNSTSGGDKEITFDALADGIHSNCKISVTDNASNTSDN</sequence>
<feature type="non-terminal residue" evidence="1">
    <location>
        <position position="241"/>
    </location>
</feature>
<accession>A0A383CDS7</accession>
<evidence type="ECO:0000313" key="1">
    <source>
        <dbReference type="EMBL" id="SVE30223.1"/>
    </source>
</evidence>
<gene>
    <name evidence="1" type="ORF">METZ01_LOCUS483077</name>
</gene>
<protein>
    <recommendedName>
        <fullName evidence="2">Bacterial Ig-like domain-containing protein</fullName>
    </recommendedName>
</protein>
<organism evidence="1">
    <name type="scientific">marine metagenome</name>
    <dbReference type="NCBI Taxonomy" id="408172"/>
    <lineage>
        <taxon>unclassified sequences</taxon>
        <taxon>metagenomes</taxon>
        <taxon>ecological metagenomes</taxon>
    </lineage>
</organism>
<feature type="non-terminal residue" evidence="1">
    <location>
        <position position="1"/>
    </location>
</feature>
<proteinExistence type="predicted"/>
<dbReference type="EMBL" id="UINC01207917">
    <property type="protein sequence ID" value="SVE30223.1"/>
    <property type="molecule type" value="Genomic_DNA"/>
</dbReference>
<dbReference type="AlphaFoldDB" id="A0A383CDS7"/>
<reference evidence="1" key="1">
    <citation type="submission" date="2018-05" db="EMBL/GenBank/DDBJ databases">
        <authorList>
            <person name="Lanie J.A."/>
            <person name="Ng W.-L."/>
            <person name="Kazmierczak K.M."/>
            <person name="Andrzejewski T.M."/>
            <person name="Davidsen T.M."/>
            <person name="Wayne K.J."/>
            <person name="Tettelin H."/>
            <person name="Glass J.I."/>
            <person name="Rusch D."/>
            <person name="Podicherti R."/>
            <person name="Tsui H.-C.T."/>
            <person name="Winkler M.E."/>
        </authorList>
    </citation>
    <scope>NUCLEOTIDE SEQUENCE</scope>
</reference>